<accession>A0AAV1RLA7</accession>
<protein>
    <submittedName>
        <fullName evidence="1">Uncharacterized protein</fullName>
    </submittedName>
</protein>
<dbReference type="Proteomes" id="UP001314170">
    <property type="component" value="Unassembled WGS sequence"/>
</dbReference>
<dbReference type="AlphaFoldDB" id="A0AAV1RLA7"/>
<keyword evidence="2" id="KW-1185">Reference proteome</keyword>
<proteinExistence type="predicted"/>
<evidence type="ECO:0000313" key="1">
    <source>
        <dbReference type="EMBL" id="CAK7336133.1"/>
    </source>
</evidence>
<reference evidence="1 2" key="1">
    <citation type="submission" date="2024-01" db="EMBL/GenBank/DDBJ databases">
        <authorList>
            <person name="Waweru B."/>
        </authorList>
    </citation>
    <scope>NUCLEOTIDE SEQUENCE [LARGE SCALE GENOMIC DNA]</scope>
</reference>
<sequence>MKTSKFQRWLRYIGVSWGNQSFITTPIDVLRIVLTLLKMPSANNKGRTIPIASLASDTSSPLCHRSMARNAVIHIFFKCFSTWDGNRRGALVDNLVAKTQASKDDRGIQFAYDGKRRREIEDEDEFQLYLESLKPDEKK</sequence>
<dbReference type="EMBL" id="CAWUPB010000994">
    <property type="protein sequence ID" value="CAK7336133.1"/>
    <property type="molecule type" value="Genomic_DNA"/>
</dbReference>
<evidence type="ECO:0000313" key="2">
    <source>
        <dbReference type="Proteomes" id="UP001314170"/>
    </source>
</evidence>
<comment type="caution">
    <text evidence="1">The sequence shown here is derived from an EMBL/GenBank/DDBJ whole genome shotgun (WGS) entry which is preliminary data.</text>
</comment>
<name>A0AAV1RLA7_9ROSI</name>
<gene>
    <name evidence="1" type="ORF">DCAF_LOCUS11139</name>
</gene>
<organism evidence="1 2">
    <name type="scientific">Dovyalis caffra</name>
    <dbReference type="NCBI Taxonomy" id="77055"/>
    <lineage>
        <taxon>Eukaryota</taxon>
        <taxon>Viridiplantae</taxon>
        <taxon>Streptophyta</taxon>
        <taxon>Embryophyta</taxon>
        <taxon>Tracheophyta</taxon>
        <taxon>Spermatophyta</taxon>
        <taxon>Magnoliopsida</taxon>
        <taxon>eudicotyledons</taxon>
        <taxon>Gunneridae</taxon>
        <taxon>Pentapetalae</taxon>
        <taxon>rosids</taxon>
        <taxon>fabids</taxon>
        <taxon>Malpighiales</taxon>
        <taxon>Salicaceae</taxon>
        <taxon>Flacourtieae</taxon>
        <taxon>Dovyalis</taxon>
    </lineage>
</organism>